<name>A0A8S2AM33_ARAAE</name>
<dbReference type="Pfam" id="PF03759">
    <property type="entry name" value="PRONE"/>
    <property type="match status" value="1"/>
</dbReference>
<dbReference type="FunFam" id="1.20.58.2010:FF:000001">
    <property type="entry name" value="Rop guanine nucleotide exchange factor 14"/>
    <property type="match status" value="1"/>
</dbReference>
<feature type="domain" description="C2" evidence="9">
    <location>
        <begin position="485"/>
        <end position="605"/>
    </location>
</feature>
<dbReference type="InterPro" id="IPR045896">
    <property type="entry name" value="MYC1-like_bHLH"/>
</dbReference>
<evidence type="ECO:0000259" key="11">
    <source>
        <dbReference type="PROSITE" id="PS51334"/>
    </source>
</evidence>
<evidence type="ECO:0000259" key="10">
    <source>
        <dbReference type="PROSITE" id="PS50888"/>
    </source>
</evidence>
<sequence>MSLTMADGVEAPGGRSKRQNSLLRKQLALAVRSVQWSYAIFWSSSLTQPGVLEWGEGCYNGDMKKRKKSYESHYKDGLQRSKQLRKLYLSMLEGDNGTTVSTTHDGHNDDDDNCRRSTNMMLSPDDLSDEEWYYLVSMSYVFSPSQCLPGRASATGETIWLCNAQYAENKLFSRSLLARSASIQTVVCFPYLGGVIELGVTELISEDHSLLQHVKSCLLEISAHQDNDDEKKMGIKTIEEKHQIPLGISDEDLHYKRTISTVLNYAADRSSKNIHHRQPNTVSSDSGSSFLRWKQCEQPDPGFVQKKQSQNVLRKILHDVPLMHTKRVFPSQKSGLNQDDPSDTRKENEKFSVLRTMVPTVNEVDKESILNNTIKYLQELEARVEELESCMGSVNFVERQRKTTENLNDSVLIEETSGNYDDSTKIDGNSGETEQVTVFRDKTHLRVKLKETEVVIEVRCSYRDYIVADIMETLSNLHMDAFSVRSHTLNKFLTLNLKAKFRGAAVASVGMIKRELRRVVGSPVYYVLLQCGTKEYRSKMSKGDNDSALWNQKFVFDFPMSQWKKLTYIKFRIMDKELFKDGGFVGETIIHLGGIITEGRDRGYMEIKPAPYNVVLEDNTFKGELKVGLRFIATDKLQRKAWELKIEAKNSEEPMVSPILNLMKLPLLRLKMENLSNPDENDDVGYHQSPRSIDQNDQSAAETPVYSTMSIDSFVYPRTCSESTSGFSDQIDETNSFCSEASPCNWPVLTESKSSKCLSGLEMQSNESLAVQEISEPELETMKERFAKLLLGEDMSGSGKGVCTAVTISNAITNLYATVFGQNLRLEPLETEKRAMWKREMNCLLSVCDYIVEFIPRCQNLSNGATVEVMESRPRADIYINLPALRKLDSMLMEALDSFQNTEFWYAEEGSLSMKSARSSTGSFRKVIVQRKEEKWWLPVPLVPPEGLSDKARKQLKNKRESTNQIHKAAMAINSSILSEMEIPESYMTTLPKCGKSSVGDSIYRYMSGSGRFFPEQLLDCLNIASEHEAVQLADRVEASMYTWRRKACLSNSKNSWNMVKDLMSNTERTDKNYVMAERAETLLFCLKQRYPELSQTSLDICKIQYNKDVGKAVLESYSRVLEGLAFNIVAWIDDVLYVDKTMRGSE</sequence>
<feature type="compositionally biased region" description="Polar residues" evidence="8">
    <location>
        <begin position="689"/>
        <end position="702"/>
    </location>
</feature>
<dbReference type="GO" id="GO:0005085">
    <property type="term" value="F:guanyl-nucleotide exchange factor activity"/>
    <property type="evidence" value="ECO:0007669"/>
    <property type="project" value="UniProtKB-UniRule"/>
</dbReference>
<dbReference type="Gene3D" id="2.60.40.150">
    <property type="entry name" value="C2 domain"/>
    <property type="match status" value="1"/>
</dbReference>
<dbReference type="InterPro" id="IPR011598">
    <property type="entry name" value="bHLH_dom"/>
</dbReference>
<evidence type="ECO:0000256" key="4">
    <source>
        <dbReference type="ARBA" id="ARBA00023125"/>
    </source>
</evidence>
<dbReference type="Pfam" id="PF14215">
    <property type="entry name" value="bHLH-MYC_N"/>
    <property type="match status" value="1"/>
</dbReference>
<evidence type="ECO:0000256" key="3">
    <source>
        <dbReference type="ARBA" id="ARBA00023015"/>
    </source>
</evidence>
<dbReference type="GO" id="GO:0046983">
    <property type="term" value="F:protein dimerization activity"/>
    <property type="evidence" value="ECO:0007669"/>
    <property type="project" value="InterPro"/>
</dbReference>
<dbReference type="PROSITE" id="PS50004">
    <property type="entry name" value="C2"/>
    <property type="match status" value="1"/>
</dbReference>
<dbReference type="InterPro" id="IPR054502">
    <property type="entry name" value="bHLH-TF_ACT-like_plant"/>
</dbReference>
<feature type="domain" description="BHLH" evidence="10">
    <location>
        <begin position="331"/>
        <end position="380"/>
    </location>
</feature>
<keyword evidence="3" id="KW-0805">Transcription regulation</keyword>
<dbReference type="CDD" id="cd18918">
    <property type="entry name" value="bHLH_AtMYC1_like"/>
    <property type="match status" value="1"/>
</dbReference>
<evidence type="ECO:0000313" key="12">
    <source>
        <dbReference type="EMBL" id="CAE6144021.1"/>
    </source>
</evidence>
<accession>A0A8S2AM33</accession>
<dbReference type="Proteomes" id="UP000682877">
    <property type="component" value="Chromosome 6"/>
</dbReference>
<dbReference type="Pfam" id="PF22754">
    <property type="entry name" value="bHLH-TF_ACT-like_plant"/>
    <property type="match status" value="1"/>
</dbReference>
<dbReference type="InterPro" id="IPR038937">
    <property type="entry name" value="RopGEF"/>
</dbReference>
<evidence type="ECO:0000259" key="9">
    <source>
        <dbReference type="PROSITE" id="PS50004"/>
    </source>
</evidence>
<reference evidence="12" key="1">
    <citation type="submission" date="2021-01" db="EMBL/GenBank/DDBJ databases">
        <authorList>
            <person name="Bezrukov I."/>
        </authorList>
    </citation>
    <scope>NUCLEOTIDE SEQUENCE</scope>
</reference>
<dbReference type="Gene3D" id="1.20.58.2010">
    <property type="entry name" value="PRONE domain, subdomain 1"/>
    <property type="match status" value="2"/>
</dbReference>
<dbReference type="GO" id="GO:0005634">
    <property type="term" value="C:nucleus"/>
    <property type="evidence" value="ECO:0007669"/>
    <property type="project" value="UniProtKB-SubCell"/>
</dbReference>
<feature type="region of interest" description="Disordered" evidence="8">
    <location>
        <begin position="98"/>
        <end position="117"/>
    </location>
</feature>
<proteinExistence type="predicted"/>
<feature type="region of interest" description="Disordered" evidence="8">
    <location>
        <begin position="1"/>
        <end position="21"/>
    </location>
</feature>
<comment type="subcellular location">
    <subcellularLocation>
        <location evidence="1">Nucleus</location>
    </subcellularLocation>
</comment>
<organism evidence="12 13">
    <name type="scientific">Arabidopsis arenosa</name>
    <name type="common">Sand rock-cress</name>
    <name type="synonym">Cardaminopsis arenosa</name>
    <dbReference type="NCBI Taxonomy" id="38785"/>
    <lineage>
        <taxon>Eukaryota</taxon>
        <taxon>Viridiplantae</taxon>
        <taxon>Streptophyta</taxon>
        <taxon>Embryophyta</taxon>
        <taxon>Tracheophyta</taxon>
        <taxon>Spermatophyta</taxon>
        <taxon>Magnoliopsida</taxon>
        <taxon>eudicotyledons</taxon>
        <taxon>Gunneridae</taxon>
        <taxon>Pentapetalae</taxon>
        <taxon>rosids</taxon>
        <taxon>malvids</taxon>
        <taxon>Brassicales</taxon>
        <taxon>Brassicaceae</taxon>
        <taxon>Camelineae</taxon>
        <taxon>Arabidopsis</taxon>
    </lineage>
</organism>
<evidence type="ECO:0000256" key="2">
    <source>
        <dbReference type="ARBA" id="ARBA00022658"/>
    </source>
</evidence>
<keyword evidence="4" id="KW-0238">DNA-binding</keyword>
<dbReference type="InterPro" id="IPR035892">
    <property type="entry name" value="C2_domain_sf"/>
</dbReference>
<evidence type="ECO:0000256" key="5">
    <source>
        <dbReference type="ARBA" id="ARBA00023163"/>
    </source>
</evidence>
<keyword evidence="5" id="KW-0804">Transcription</keyword>
<dbReference type="FunFam" id="1.20.58.2010:FF:000003">
    <property type="entry name" value="Rop guanine nucleotide exchange factor 14"/>
    <property type="match status" value="1"/>
</dbReference>
<dbReference type="PANTHER" id="PTHR33101:SF47">
    <property type="entry name" value="ROP GUANINE NUCLEOTIDE EXCHANGE FACTOR 2-RELATED"/>
    <property type="match status" value="1"/>
</dbReference>
<evidence type="ECO:0000256" key="1">
    <source>
        <dbReference type="ARBA" id="ARBA00004123"/>
    </source>
</evidence>
<keyword evidence="13" id="KW-1185">Reference proteome</keyword>
<feature type="region of interest" description="Disordered" evidence="8">
    <location>
        <begin position="676"/>
        <end position="702"/>
    </location>
</feature>
<dbReference type="GO" id="GO:0080090">
    <property type="term" value="P:regulation of primary metabolic process"/>
    <property type="evidence" value="ECO:0007669"/>
    <property type="project" value="UniProtKB-ARBA"/>
</dbReference>
<evidence type="ECO:0000313" key="13">
    <source>
        <dbReference type="Proteomes" id="UP000682877"/>
    </source>
</evidence>
<dbReference type="Gene3D" id="4.10.280.10">
    <property type="entry name" value="Helix-loop-helix DNA-binding domain"/>
    <property type="match status" value="1"/>
</dbReference>
<gene>
    <name evidence="12" type="ORF">AARE701A_LOCUS17200</name>
</gene>
<dbReference type="InterPro" id="IPR036638">
    <property type="entry name" value="HLH_DNA-bd_sf"/>
</dbReference>
<dbReference type="GO" id="GO:0003677">
    <property type="term" value="F:DNA binding"/>
    <property type="evidence" value="ECO:0007669"/>
    <property type="project" value="UniProtKB-KW"/>
</dbReference>
<dbReference type="InterPro" id="IPR005512">
    <property type="entry name" value="PRONE_dom"/>
</dbReference>
<dbReference type="SUPFAM" id="SSF49562">
    <property type="entry name" value="C2 domain (Calcium/lipid-binding domain, CaLB)"/>
    <property type="match status" value="1"/>
</dbReference>
<dbReference type="PROSITE" id="PS51334">
    <property type="entry name" value="PRONE"/>
    <property type="match status" value="1"/>
</dbReference>
<evidence type="ECO:0000256" key="7">
    <source>
        <dbReference type="PROSITE-ProRule" id="PRU00663"/>
    </source>
</evidence>
<protein>
    <submittedName>
        <fullName evidence="12">Uncharacterized protein</fullName>
    </submittedName>
</protein>
<dbReference type="EMBL" id="LR999456">
    <property type="protein sequence ID" value="CAE6144021.1"/>
    <property type="molecule type" value="Genomic_DNA"/>
</dbReference>
<dbReference type="PROSITE" id="PS50888">
    <property type="entry name" value="BHLH"/>
    <property type="match status" value="1"/>
</dbReference>
<dbReference type="PANTHER" id="PTHR33101">
    <property type="entry name" value="ROP GUANINE NUCLEOTIDE EXCHANGE FACTOR 1"/>
    <property type="match status" value="1"/>
</dbReference>
<dbReference type="InterPro" id="IPR025610">
    <property type="entry name" value="MYC/MYB_N"/>
</dbReference>
<dbReference type="InterPro" id="IPR000008">
    <property type="entry name" value="C2_dom"/>
</dbReference>
<keyword evidence="2 7" id="KW-0344">Guanine-nucleotide releasing factor</keyword>
<evidence type="ECO:0000256" key="8">
    <source>
        <dbReference type="SAM" id="MobiDB-lite"/>
    </source>
</evidence>
<evidence type="ECO:0000256" key="6">
    <source>
        <dbReference type="ARBA" id="ARBA00023242"/>
    </source>
</evidence>
<feature type="domain" description="PRONE" evidence="11">
    <location>
        <begin position="769"/>
        <end position="1147"/>
    </location>
</feature>
<dbReference type="SUPFAM" id="SSF47459">
    <property type="entry name" value="HLH, helix-loop-helix DNA-binding domain"/>
    <property type="match status" value="1"/>
</dbReference>
<keyword evidence="6" id="KW-0539">Nucleus</keyword>
<dbReference type="SMART" id="SM00353">
    <property type="entry name" value="HLH"/>
    <property type="match status" value="1"/>
</dbReference>
<feature type="region of interest" description="Disordered" evidence="8">
    <location>
        <begin position="329"/>
        <end position="348"/>
    </location>
</feature>
<dbReference type="AlphaFoldDB" id="A0A8S2AM33"/>